<dbReference type="Pfam" id="PF23559">
    <property type="entry name" value="WHD_DRP"/>
    <property type="match status" value="1"/>
</dbReference>
<dbReference type="KEGG" id="csv:101216837"/>
<keyword evidence="1" id="KW-0433">Leucine-rich repeat</keyword>
<feature type="domain" description="R13L1/DRL21-like LRR repeat region" evidence="9">
    <location>
        <begin position="999"/>
        <end position="1062"/>
    </location>
</feature>
<dbReference type="Gene3D" id="1.20.5.4130">
    <property type="match status" value="1"/>
</dbReference>
<keyword evidence="11" id="KW-1185">Reference proteome</keyword>
<reference evidence="10 11" key="3">
    <citation type="journal article" date="2010" name="BMC Genomics">
        <title>Transcriptome sequencing and comparative analysis of cucumber flowers with different sex types.</title>
        <authorList>
            <person name="Guo S."/>
            <person name="Zheng Y."/>
            <person name="Joung J.G."/>
            <person name="Liu S."/>
            <person name="Zhang Z."/>
            <person name="Crasta O.R."/>
            <person name="Sobral B.W."/>
            <person name="Xu Y."/>
            <person name="Huang S."/>
            <person name="Fei Z."/>
        </authorList>
    </citation>
    <scope>NUCLEOTIDE SEQUENCE [LARGE SCALE GENOMIC DNA]</scope>
    <source>
        <strain evidence="11">cv. 9930</strain>
    </source>
</reference>
<dbReference type="Pfam" id="PF00931">
    <property type="entry name" value="NB-ARC"/>
    <property type="match status" value="1"/>
</dbReference>
<evidence type="ECO:0000259" key="6">
    <source>
        <dbReference type="Pfam" id="PF00931"/>
    </source>
</evidence>
<keyword evidence="5" id="KW-0067">ATP-binding</keyword>
<keyword evidence="4" id="KW-0611">Plant defense</keyword>
<evidence type="ECO:0000313" key="11">
    <source>
        <dbReference type="Proteomes" id="UP000029981"/>
    </source>
</evidence>
<dbReference type="InterPro" id="IPR002182">
    <property type="entry name" value="NB-ARC"/>
</dbReference>
<name>A0A0A0KW56_CUCSA</name>
<evidence type="ECO:0000259" key="7">
    <source>
        <dbReference type="Pfam" id="PF18052"/>
    </source>
</evidence>
<feature type="domain" description="R13L1/DRL21-like LRR repeat region" evidence="9">
    <location>
        <begin position="677"/>
        <end position="801"/>
    </location>
</feature>
<dbReference type="Gene3D" id="3.40.50.300">
    <property type="entry name" value="P-loop containing nucleotide triphosphate hydrolases"/>
    <property type="match status" value="1"/>
</dbReference>
<dbReference type="Gene3D" id="3.80.10.10">
    <property type="entry name" value="Ribonuclease Inhibitor"/>
    <property type="match status" value="3"/>
</dbReference>
<dbReference type="InterPro" id="IPR056789">
    <property type="entry name" value="LRR_R13L1-DRL21"/>
</dbReference>
<dbReference type="PRINTS" id="PR00364">
    <property type="entry name" value="DISEASERSIST"/>
</dbReference>
<reference evidence="10 11" key="4">
    <citation type="journal article" date="2011" name="BMC Genomics">
        <title>RNA-Seq improves annotation of protein-coding genes in the cucumber genome.</title>
        <authorList>
            <person name="Li Z."/>
            <person name="Zhang Z."/>
            <person name="Yan P."/>
            <person name="Huang S."/>
            <person name="Fei Z."/>
            <person name="Lin K."/>
        </authorList>
    </citation>
    <scope>NUCLEOTIDE SEQUENCE [LARGE SCALE GENOMIC DNA]</scope>
    <source>
        <strain evidence="11">cv. 9930</strain>
    </source>
</reference>
<keyword evidence="3" id="KW-0547">Nucleotide-binding</keyword>
<organism evidence="10 11">
    <name type="scientific">Cucumis sativus</name>
    <name type="common">Cucumber</name>
    <dbReference type="NCBI Taxonomy" id="3659"/>
    <lineage>
        <taxon>Eukaryota</taxon>
        <taxon>Viridiplantae</taxon>
        <taxon>Streptophyta</taxon>
        <taxon>Embryophyta</taxon>
        <taxon>Tracheophyta</taxon>
        <taxon>Spermatophyta</taxon>
        <taxon>Magnoliopsida</taxon>
        <taxon>eudicotyledons</taxon>
        <taxon>Gunneridae</taxon>
        <taxon>Pentapetalae</taxon>
        <taxon>rosids</taxon>
        <taxon>fabids</taxon>
        <taxon>Cucurbitales</taxon>
        <taxon>Cucurbitaceae</taxon>
        <taxon>Benincaseae</taxon>
        <taxon>Cucumis</taxon>
    </lineage>
</organism>
<reference evidence="10 11" key="1">
    <citation type="journal article" date="2009" name="Nat. Genet.">
        <title>The genome of the cucumber, Cucumis sativus L.</title>
        <authorList>
            <person name="Huang S."/>
            <person name="Li R."/>
            <person name="Zhang Z."/>
            <person name="Li L."/>
            <person name="Gu X."/>
            <person name="Fan W."/>
            <person name="Lucas W.J."/>
            <person name="Wang X."/>
            <person name="Xie B."/>
            <person name="Ni P."/>
            <person name="Ren Y."/>
            <person name="Zhu H."/>
            <person name="Li J."/>
            <person name="Lin K."/>
            <person name="Jin W."/>
            <person name="Fei Z."/>
            <person name="Li G."/>
            <person name="Staub J."/>
            <person name="Kilian A."/>
            <person name="van der Vossen E.A."/>
            <person name="Wu Y."/>
            <person name="Guo J."/>
            <person name="He J."/>
            <person name="Jia Z."/>
            <person name="Ren Y."/>
            <person name="Tian G."/>
            <person name="Lu Y."/>
            <person name="Ruan J."/>
            <person name="Qian W."/>
            <person name="Wang M."/>
            <person name="Huang Q."/>
            <person name="Li B."/>
            <person name="Xuan Z."/>
            <person name="Cao J."/>
            <person name="Asan"/>
            <person name="Wu Z."/>
            <person name="Zhang J."/>
            <person name="Cai Q."/>
            <person name="Bai Y."/>
            <person name="Zhao B."/>
            <person name="Han Y."/>
            <person name="Li Y."/>
            <person name="Li X."/>
            <person name="Wang S."/>
            <person name="Shi Q."/>
            <person name="Liu S."/>
            <person name="Cho W.K."/>
            <person name="Kim J.Y."/>
            <person name="Xu Y."/>
            <person name="Heller-Uszynska K."/>
            <person name="Miao H."/>
            <person name="Cheng Z."/>
            <person name="Zhang S."/>
            <person name="Wu J."/>
            <person name="Yang Y."/>
            <person name="Kang H."/>
            <person name="Li M."/>
            <person name="Liang H."/>
            <person name="Ren X."/>
            <person name="Shi Z."/>
            <person name="Wen M."/>
            <person name="Jian M."/>
            <person name="Yang H."/>
            <person name="Zhang G."/>
            <person name="Yang Z."/>
            <person name="Chen R."/>
            <person name="Liu S."/>
            <person name="Li J."/>
            <person name="Ma L."/>
            <person name="Liu H."/>
            <person name="Zhou Y."/>
            <person name="Zhao J."/>
            <person name="Fang X."/>
            <person name="Li G."/>
            <person name="Fang L."/>
            <person name="Li Y."/>
            <person name="Liu D."/>
            <person name="Zheng H."/>
            <person name="Zhang Y."/>
            <person name="Qin N."/>
            <person name="Li Z."/>
            <person name="Yang G."/>
            <person name="Yang S."/>
            <person name="Bolund L."/>
            <person name="Kristiansen K."/>
            <person name="Zheng H."/>
            <person name="Li S."/>
            <person name="Zhang X."/>
            <person name="Yang H."/>
            <person name="Wang J."/>
            <person name="Sun R."/>
            <person name="Zhang B."/>
            <person name="Jiang S."/>
            <person name="Wang J."/>
            <person name="Du Y."/>
            <person name="Li S."/>
        </authorList>
    </citation>
    <scope>NUCLEOTIDE SEQUENCE [LARGE SCALE GENOMIC DNA]</scope>
    <source>
        <strain evidence="11">cv. 9930</strain>
    </source>
</reference>
<dbReference type="SUPFAM" id="SSF52058">
    <property type="entry name" value="L domain-like"/>
    <property type="match status" value="1"/>
</dbReference>
<dbReference type="InterPro" id="IPR041118">
    <property type="entry name" value="Rx_N"/>
</dbReference>
<dbReference type="PANTHER" id="PTHR36766">
    <property type="entry name" value="PLANT BROAD-SPECTRUM MILDEW RESISTANCE PROTEIN RPW8"/>
    <property type="match status" value="1"/>
</dbReference>
<dbReference type="InterPro" id="IPR027417">
    <property type="entry name" value="P-loop_NTPase"/>
</dbReference>
<dbReference type="SUPFAM" id="SSF52540">
    <property type="entry name" value="P-loop containing nucleoside triphosphate hydrolases"/>
    <property type="match status" value="1"/>
</dbReference>
<dbReference type="eggNOG" id="KOG4658">
    <property type="taxonomic scope" value="Eukaryota"/>
</dbReference>
<dbReference type="GO" id="GO:0051707">
    <property type="term" value="P:response to other organism"/>
    <property type="evidence" value="ECO:0007669"/>
    <property type="project" value="UniProtKB-ARBA"/>
</dbReference>
<gene>
    <name evidence="10" type="ORF">Csa_4G015840</name>
</gene>
<dbReference type="AlphaFoldDB" id="A0A0A0KW56"/>
<dbReference type="FunFam" id="1.10.10.10:FF:000322">
    <property type="entry name" value="Probable disease resistance protein At1g63360"/>
    <property type="match status" value="1"/>
</dbReference>
<dbReference type="SUPFAM" id="SSF52047">
    <property type="entry name" value="RNI-like"/>
    <property type="match status" value="1"/>
</dbReference>
<dbReference type="Gene3D" id="1.10.8.430">
    <property type="entry name" value="Helical domain of apoptotic protease-activating factors"/>
    <property type="match status" value="1"/>
</dbReference>
<dbReference type="PANTHER" id="PTHR36766:SF70">
    <property type="entry name" value="DISEASE RESISTANCE PROTEIN RGA4"/>
    <property type="match status" value="1"/>
</dbReference>
<evidence type="ECO:0000259" key="9">
    <source>
        <dbReference type="Pfam" id="PF25019"/>
    </source>
</evidence>
<dbReference type="OMA" id="TIVNYWG"/>
<dbReference type="InterPro" id="IPR058922">
    <property type="entry name" value="WHD_DRP"/>
</dbReference>
<dbReference type="OrthoDB" id="1896560at2759"/>
<evidence type="ECO:0000256" key="3">
    <source>
        <dbReference type="ARBA" id="ARBA00022741"/>
    </source>
</evidence>
<dbReference type="Gramene" id="KGN53094">
    <property type="protein sequence ID" value="KGN53094"/>
    <property type="gene ID" value="Csa_4G015840"/>
</dbReference>
<evidence type="ECO:0000259" key="8">
    <source>
        <dbReference type="Pfam" id="PF23559"/>
    </source>
</evidence>
<dbReference type="GO" id="GO:0043531">
    <property type="term" value="F:ADP binding"/>
    <property type="evidence" value="ECO:0007669"/>
    <property type="project" value="InterPro"/>
</dbReference>
<dbReference type="Pfam" id="PF25019">
    <property type="entry name" value="LRR_R13L1-DRL21"/>
    <property type="match status" value="2"/>
</dbReference>
<dbReference type="GO" id="GO:0005524">
    <property type="term" value="F:ATP binding"/>
    <property type="evidence" value="ECO:0007669"/>
    <property type="project" value="UniProtKB-KW"/>
</dbReference>
<feature type="domain" description="NB-ARC" evidence="6">
    <location>
        <begin position="182"/>
        <end position="345"/>
    </location>
</feature>
<keyword evidence="2" id="KW-0677">Repeat</keyword>
<dbReference type="EMBL" id="CM002925">
    <property type="protein sequence ID" value="KGN53094.1"/>
    <property type="molecule type" value="Genomic_DNA"/>
</dbReference>
<feature type="domain" description="Disease resistance protein winged helix" evidence="8">
    <location>
        <begin position="430"/>
        <end position="502"/>
    </location>
</feature>
<dbReference type="FunFam" id="3.40.50.300:FF:001091">
    <property type="entry name" value="Probable disease resistance protein At1g61300"/>
    <property type="match status" value="1"/>
</dbReference>
<proteinExistence type="predicted"/>
<evidence type="ECO:0000256" key="4">
    <source>
        <dbReference type="ARBA" id="ARBA00022821"/>
    </source>
</evidence>
<evidence type="ECO:0000256" key="5">
    <source>
        <dbReference type="ARBA" id="ARBA00022840"/>
    </source>
</evidence>
<dbReference type="Proteomes" id="UP000029981">
    <property type="component" value="Chromosome 4"/>
</dbReference>
<reference evidence="10 11" key="2">
    <citation type="journal article" date="2009" name="PLoS ONE">
        <title>An integrated genetic and cytogenetic map of the cucumber genome.</title>
        <authorList>
            <person name="Ren Y."/>
            <person name="Zhang Z."/>
            <person name="Liu J."/>
            <person name="Staub J.E."/>
            <person name="Han Y."/>
            <person name="Cheng Z."/>
            <person name="Li X."/>
            <person name="Lu J."/>
            <person name="Miao H."/>
            <person name="Kang H."/>
            <person name="Xie B."/>
            <person name="Gu X."/>
            <person name="Wang X."/>
            <person name="Du Y."/>
            <person name="Jin W."/>
            <person name="Huang S."/>
        </authorList>
    </citation>
    <scope>NUCLEOTIDE SEQUENCE [LARGE SCALE GENOMIC DNA]</scope>
    <source>
        <strain evidence="11">cv. 9930</strain>
    </source>
</reference>
<sequence length="1087" mass="124357">MAEFLWTFAAQELLKKTVKLAAEQIGLAWGFNNELSNLRDSLLMVEAILRDVDRIKAEHQAVKLWVEKLEAIIFEVDVLLDELAYEDLRRKVEPQKEMMVSNFISFSKTPLVFRLKMANKIKNIAKMLERHYSAASTVGLVAILSKQTEPDFSQIQETDSFLDEYGVIGRESEVLEIVNVSVDLSYRENLSVLPIVGMGGLGKTALAKVIFNHELIKGNFDRAVWVCVSEPFLIKKILRAILETLNSHFGGLDSKEALLQELQKLLNDKKYFLVLDDVWNENPILWNELKGCLLKISQRSGNVVVVTTRSDRVAEIMETHSRYHLTKLSDDHCWSLFKKYAFGNELLRIPELDIVQKELVKRFGGIPLAVKVMGGIVKFDENHEGLQKSLENLMRLQLQDENHVVSTIKLTVDRLPLPSLKQCFAYCSNFPKDFKFRKEALIQMWIAQGFIQPSLGSDEMMEDIGEKYFNVLLSRFLFQDIVKDNRGRIIFCKMHDLIHDVACAISNSPGLKWDPSDLFDGEPWRRQACFASLELKTPDCNENPSRKLHMLTFDSHVFHNKVTNFLYLRVLITHSWFICKLPNSIAKLKHLRYLDISYSTIRELPDSAVLLYNLQTLKLSRFLNGLPKNLRKLVSLRHLEFFSDPCNPKQMPQHLGKLIQLQTLSSFVVGFDDGCKIEELRSLRNLKGKLSLLCLERVKSKKEAMAANLVEKRNISYLSFYWALRCERSEGSNYNDLNVLEGLQPHKNLQALRIQNFLGKLLPNVIFVENLVEIYLHECEMCETLPTLGQLSKLEVLELRCLYSVRSIGEEFYGNYLEKMILFPTLKAFHICEMINLENWEEIMVVSNGTIFSNLESFNIVCCPRLTSIPNLFASQHESSFPSLQHSAKLRSLKILGCESLQKQPNGLEFCSSLENMWISNCSNLNYPPSLQNMQNLTSLSITEFRKLPDGLAQVCKLKSLSVHGYLQGYDWSPLVHLGSLENLVLVDLDGSGAIQLPQQLEQLTSLRSLHISHFSGIEALPEWFGNFTCLETLKLYNCVNLKDMASKEAMSKLTRLTSLRVYGCPQLKLNIGDFERVNISLVPTIS</sequence>
<dbReference type="InterPro" id="IPR032675">
    <property type="entry name" value="LRR_dom_sf"/>
</dbReference>
<evidence type="ECO:0000313" key="10">
    <source>
        <dbReference type="EMBL" id="KGN53094.1"/>
    </source>
</evidence>
<dbReference type="InterPro" id="IPR036388">
    <property type="entry name" value="WH-like_DNA-bd_sf"/>
</dbReference>
<accession>A0A0A0KW56</accession>
<dbReference type="GO" id="GO:0006952">
    <property type="term" value="P:defense response"/>
    <property type="evidence" value="ECO:0007669"/>
    <property type="project" value="UniProtKB-KW"/>
</dbReference>
<evidence type="ECO:0000256" key="2">
    <source>
        <dbReference type="ARBA" id="ARBA00022737"/>
    </source>
</evidence>
<protein>
    <recommendedName>
        <fullName evidence="12">Disease resistance protein RGA3</fullName>
    </recommendedName>
</protein>
<dbReference type="Pfam" id="PF18052">
    <property type="entry name" value="Rx_N"/>
    <property type="match status" value="1"/>
</dbReference>
<feature type="domain" description="Disease resistance N-terminal" evidence="7">
    <location>
        <begin position="11"/>
        <end position="97"/>
    </location>
</feature>
<evidence type="ECO:0008006" key="12">
    <source>
        <dbReference type="Google" id="ProtNLM"/>
    </source>
</evidence>
<dbReference type="Gene3D" id="1.10.10.10">
    <property type="entry name" value="Winged helix-like DNA-binding domain superfamily/Winged helix DNA-binding domain"/>
    <property type="match status" value="1"/>
</dbReference>
<dbReference type="InterPro" id="IPR042197">
    <property type="entry name" value="Apaf_helical"/>
</dbReference>
<evidence type="ECO:0000256" key="1">
    <source>
        <dbReference type="ARBA" id="ARBA00022614"/>
    </source>
</evidence>